<dbReference type="InterPro" id="IPR034686">
    <property type="entry name" value="Terpene_cyclase-like_2"/>
</dbReference>
<reference evidence="2 3" key="1">
    <citation type="submission" date="2018-08" db="EMBL/GenBank/DDBJ databases">
        <title>Genomic Encyclopedia of Archaeal and Bacterial Type Strains, Phase II (KMG-II): from individual species to whole genera.</title>
        <authorList>
            <person name="Goeker M."/>
        </authorList>
    </citation>
    <scope>NUCLEOTIDE SEQUENCE [LARGE SCALE GENOMIC DNA]</scope>
    <source>
        <strain evidence="2 3">DSM 45791</strain>
    </source>
</reference>
<dbReference type="AlphaFoldDB" id="A0A3E0G4Y7"/>
<protein>
    <submittedName>
        <fullName evidence="2">Uncharacterized protein</fullName>
    </submittedName>
</protein>
<name>A0A3E0G4Y7_9PSEU</name>
<dbReference type="Gene3D" id="1.10.600.10">
    <property type="entry name" value="Farnesyl Diphosphate Synthase"/>
    <property type="match status" value="1"/>
</dbReference>
<evidence type="ECO:0000313" key="3">
    <source>
        <dbReference type="Proteomes" id="UP000256269"/>
    </source>
</evidence>
<dbReference type="SFLD" id="SFLDS00005">
    <property type="entry name" value="Isoprenoid_Synthase_Type_I"/>
    <property type="match status" value="1"/>
</dbReference>
<dbReference type="GO" id="GO:0010333">
    <property type="term" value="F:terpene synthase activity"/>
    <property type="evidence" value="ECO:0007669"/>
    <property type="project" value="InterPro"/>
</dbReference>
<keyword evidence="1" id="KW-0456">Lyase</keyword>
<dbReference type="Proteomes" id="UP000256269">
    <property type="component" value="Unassembled WGS sequence"/>
</dbReference>
<proteinExistence type="predicted"/>
<gene>
    <name evidence="2" type="ORF">BCF44_1422</name>
</gene>
<evidence type="ECO:0000256" key="1">
    <source>
        <dbReference type="ARBA" id="ARBA00023239"/>
    </source>
</evidence>
<accession>A0A3E0G4Y7</accession>
<comment type="caution">
    <text evidence="2">The sequence shown here is derived from an EMBL/GenBank/DDBJ whole genome shotgun (WGS) entry which is preliminary data.</text>
</comment>
<dbReference type="InterPro" id="IPR008949">
    <property type="entry name" value="Isoprenoid_synthase_dom_sf"/>
</dbReference>
<evidence type="ECO:0000313" key="2">
    <source>
        <dbReference type="EMBL" id="REH17862.1"/>
    </source>
</evidence>
<keyword evidence="3" id="KW-1185">Reference proteome</keyword>
<dbReference type="SUPFAM" id="SSF48576">
    <property type="entry name" value="Terpenoid synthases"/>
    <property type="match status" value="1"/>
</dbReference>
<dbReference type="EMBL" id="QUNO01000042">
    <property type="protein sequence ID" value="REH17862.1"/>
    <property type="molecule type" value="Genomic_DNA"/>
</dbReference>
<dbReference type="SFLD" id="SFLDG01020">
    <property type="entry name" value="Terpene_Cyclase_Like_2"/>
    <property type="match status" value="1"/>
</dbReference>
<sequence length="336" mass="37975">MDLRMPELRTPFPVVVNEHVDRIDGPTRDWVQRWGLLNTAEQAGRYYERLMCGYASAATNPELGYAELRLANDWNMWLFLQDDFWGGYPESEELEATALGLLPRLVSVIKRTGLTPNSGEHGLVASFADLWHRTASLASADQLGRLREAAYSTLMAILWEAQVARVSHPIDLSQYRPMRVLSAFPVFVLRLEEILGGYGIPVTQIRDHRVERLVWLSAATTCWLNDVISYPKEIMTERSNGFSIPEILRRQSGSSPQQALDAAEAAFYQSIEDYQRQEEEVLAFADPELRRYIGSATRPFISGWTDWAYRTARYGVGMPLDAAPLSLSTTAVDRGL</sequence>
<organism evidence="2 3">
    <name type="scientific">Kutzneria buriramensis</name>
    <dbReference type="NCBI Taxonomy" id="1045776"/>
    <lineage>
        <taxon>Bacteria</taxon>
        <taxon>Bacillati</taxon>
        <taxon>Actinomycetota</taxon>
        <taxon>Actinomycetes</taxon>
        <taxon>Pseudonocardiales</taxon>
        <taxon>Pseudonocardiaceae</taxon>
        <taxon>Kutzneria</taxon>
    </lineage>
</organism>
<dbReference type="Pfam" id="PF19086">
    <property type="entry name" value="Terpene_syn_C_2"/>
    <property type="match status" value="1"/>
</dbReference>